<keyword evidence="1" id="KW-1133">Transmembrane helix</keyword>
<name>A0AAW4DPW3_9LACO</name>
<dbReference type="EMBL" id="JACCPP010000028">
    <property type="protein sequence ID" value="MBI1709024.1"/>
    <property type="molecule type" value="Genomic_DNA"/>
</dbReference>
<keyword evidence="1" id="KW-0472">Membrane</keyword>
<keyword evidence="1" id="KW-0812">Transmembrane</keyword>
<sequence length="40" mass="4523">MHIELMTEIKQLMAFACVTILGASLTGYVISRILRLLTDR</sequence>
<evidence type="ECO:0000313" key="3">
    <source>
        <dbReference type="Proteomes" id="UP001194414"/>
    </source>
</evidence>
<evidence type="ECO:0000313" key="2">
    <source>
        <dbReference type="EMBL" id="MBI1709024.1"/>
    </source>
</evidence>
<gene>
    <name evidence="2" type="ORF">HYQ56_2016</name>
</gene>
<dbReference type="AlphaFoldDB" id="A0AAW4DPW3"/>
<organism evidence="2 3">
    <name type="scientific">Lactobacillus crispatus</name>
    <dbReference type="NCBI Taxonomy" id="47770"/>
    <lineage>
        <taxon>Bacteria</taxon>
        <taxon>Bacillati</taxon>
        <taxon>Bacillota</taxon>
        <taxon>Bacilli</taxon>
        <taxon>Lactobacillales</taxon>
        <taxon>Lactobacillaceae</taxon>
        <taxon>Lactobacillus</taxon>
    </lineage>
</organism>
<comment type="caution">
    <text evidence="2">The sequence shown here is derived from an EMBL/GenBank/DDBJ whole genome shotgun (WGS) entry which is preliminary data.</text>
</comment>
<dbReference type="RefSeq" id="WP_256976498.1">
    <property type="nucleotide sequence ID" value="NZ_JACCPO010000040.1"/>
</dbReference>
<evidence type="ECO:0000256" key="1">
    <source>
        <dbReference type="SAM" id="Phobius"/>
    </source>
</evidence>
<protein>
    <recommendedName>
        <fullName evidence="4">Holin-like toxin</fullName>
    </recommendedName>
</protein>
<dbReference type="Proteomes" id="UP001194414">
    <property type="component" value="Unassembled WGS sequence"/>
</dbReference>
<reference evidence="2" key="1">
    <citation type="submission" date="2020-07" db="EMBL/GenBank/DDBJ databases">
        <title>Comparative genomics analyses of Lactobacillus crispatus isolated from different ecological niches.</title>
        <authorList>
            <person name="Mancino W."/>
            <person name="Mancabelli L."/>
            <person name="Lugli G.A."/>
            <person name="Milani C."/>
            <person name="Viappiani A."/>
            <person name="Anzalone R."/>
            <person name="Longhi G."/>
            <person name="Ventura M."/>
            <person name="Turroni F."/>
        </authorList>
    </citation>
    <scope>NUCLEOTIDE SEQUENCE</scope>
    <source>
        <strain evidence="2">LB65</strain>
    </source>
</reference>
<proteinExistence type="predicted"/>
<feature type="transmembrane region" description="Helical" evidence="1">
    <location>
        <begin position="12"/>
        <end position="34"/>
    </location>
</feature>
<evidence type="ECO:0008006" key="4">
    <source>
        <dbReference type="Google" id="ProtNLM"/>
    </source>
</evidence>
<accession>A0AAW4DPW3</accession>